<evidence type="ECO:0000313" key="7">
    <source>
        <dbReference type="EMBL" id="NYD88644.1"/>
    </source>
</evidence>
<feature type="transmembrane region" description="Helical" evidence="6">
    <location>
        <begin position="217"/>
        <end position="234"/>
    </location>
</feature>
<gene>
    <name evidence="7" type="ORF">HD841_000413</name>
</gene>
<comment type="subcellular location">
    <subcellularLocation>
        <location evidence="1">Membrane</location>
        <topology evidence="1">Multi-pass membrane protein</topology>
    </subcellularLocation>
</comment>
<keyword evidence="3 6" id="KW-0812">Transmembrane</keyword>
<feature type="transmembrane region" description="Helical" evidence="6">
    <location>
        <begin position="64"/>
        <end position="86"/>
    </location>
</feature>
<proteinExistence type="inferred from homology"/>
<feature type="transmembrane region" description="Helical" evidence="6">
    <location>
        <begin position="33"/>
        <end position="52"/>
    </location>
</feature>
<feature type="transmembrane region" description="Helical" evidence="6">
    <location>
        <begin position="7"/>
        <end position="27"/>
    </location>
</feature>
<evidence type="ECO:0000256" key="4">
    <source>
        <dbReference type="ARBA" id="ARBA00022989"/>
    </source>
</evidence>
<dbReference type="InterPro" id="IPR002549">
    <property type="entry name" value="AI-2E-like"/>
</dbReference>
<dbReference type="EMBL" id="JACCBY010000001">
    <property type="protein sequence ID" value="NYD88644.1"/>
    <property type="molecule type" value="Genomic_DNA"/>
</dbReference>
<comment type="caution">
    <text evidence="7">The sequence shown here is derived from an EMBL/GenBank/DDBJ whole genome shotgun (WGS) entry which is preliminary data.</text>
</comment>
<name>A0A7Y9FJT7_9SPHN</name>
<organism evidence="7 8">
    <name type="scientific">Sphingomonas melonis</name>
    <dbReference type="NCBI Taxonomy" id="152682"/>
    <lineage>
        <taxon>Bacteria</taxon>
        <taxon>Pseudomonadati</taxon>
        <taxon>Pseudomonadota</taxon>
        <taxon>Alphaproteobacteria</taxon>
        <taxon>Sphingomonadales</taxon>
        <taxon>Sphingomonadaceae</taxon>
        <taxon>Sphingomonas</taxon>
    </lineage>
</organism>
<feature type="transmembrane region" description="Helical" evidence="6">
    <location>
        <begin position="309"/>
        <end position="338"/>
    </location>
</feature>
<reference evidence="7 8" key="2">
    <citation type="submission" date="2020-08" db="EMBL/GenBank/DDBJ databases">
        <title>The Agave Microbiome: Exploring the role of microbial communities in plant adaptations to desert environments.</title>
        <authorList>
            <person name="Partida-Martinez L.P."/>
        </authorList>
    </citation>
    <scope>NUCLEOTIDE SEQUENCE [LARGE SCALE GENOMIC DNA]</scope>
    <source>
        <strain evidence="7 8">AS2.3</strain>
    </source>
</reference>
<dbReference type="PANTHER" id="PTHR21716">
    <property type="entry name" value="TRANSMEMBRANE PROTEIN"/>
    <property type="match status" value="1"/>
</dbReference>
<dbReference type="Pfam" id="PF01594">
    <property type="entry name" value="AI-2E_transport"/>
    <property type="match status" value="1"/>
</dbReference>
<dbReference type="RefSeq" id="WP_179507216.1">
    <property type="nucleotide sequence ID" value="NZ_JACCBY010000001.1"/>
</dbReference>
<dbReference type="GO" id="GO:0016020">
    <property type="term" value="C:membrane"/>
    <property type="evidence" value="ECO:0007669"/>
    <property type="project" value="UniProtKB-SubCell"/>
</dbReference>
<comment type="similarity">
    <text evidence="2">Belongs to the autoinducer-2 exporter (AI-2E) (TC 2.A.86) family.</text>
</comment>
<dbReference type="PANTHER" id="PTHR21716:SF4">
    <property type="entry name" value="TRANSMEMBRANE PROTEIN 245"/>
    <property type="match status" value="1"/>
</dbReference>
<sequence length="357" mass="37821">MIERRRLESGGLILFLVLITAGLLLVVSSFIGALLWSLLAAILFQSLFHWLLAKWPGRRNWAAAATLLIILVAVIIPALAITGMVVDQSAGVYAKVQSGQIDFARYFKQVHDALPDWVQRPLDRAGLGSFDTAQARIAQGLRASFQSIATQALSIGRNAAAFLLAFGVGLYVTFFLLRDGDRLGPAIRDALPLQRPVADRLIDKFVAVVRATIKGSVVVALVQGALGAVTFWIVGVPAALLWGLFMALAALLPAIGPALVWVPVAIYLLATGAVWQGVVVVVSGVAVIGLADNILRPILVGRDTGIPDWLVLVTTLGGIEVAGISGIVVGPLVAALFITGWQILTEERHGQRGAEAA</sequence>
<dbReference type="AlphaFoldDB" id="A0A7Y9FJT7"/>
<evidence type="ECO:0000256" key="1">
    <source>
        <dbReference type="ARBA" id="ARBA00004141"/>
    </source>
</evidence>
<keyword evidence="5 6" id="KW-0472">Membrane</keyword>
<reference evidence="7 8" key="1">
    <citation type="submission" date="2020-07" db="EMBL/GenBank/DDBJ databases">
        <authorList>
            <person name="Partida-Martinez L."/>
            <person name="Huntemann M."/>
            <person name="Clum A."/>
            <person name="Wang J."/>
            <person name="Palaniappan K."/>
            <person name="Ritter S."/>
            <person name="Chen I.-M."/>
            <person name="Stamatis D."/>
            <person name="Reddy T."/>
            <person name="O'Malley R."/>
            <person name="Daum C."/>
            <person name="Shapiro N."/>
            <person name="Ivanova N."/>
            <person name="Kyrpides N."/>
            <person name="Woyke T."/>
        </authorList>
    </citation>
    <scope>NUCLEOTIDE SEQUENCE [LARGE SCALE GENOMIC DNA]</scope>
    <source>
        <strain evidence="7 8">AS2.3</strain>
    </source>
</reference>
<keyword evidence="8" id="KW-1185">Reference proteome</keyword>
<evidence type="ECO:0000256" key="2">
    <source>
        <dbReference type="ARBA" id="ARBA00009773"/>
    </source>
</evidence>
<feature type="transmembrane region" description="Helical" evidence="6">
    <location>
        <begin position="240"/>
        <end position="260"/>
    </location>
</feature>
<accession>A0A7Y9FJT7</accession>
<feature type="transmembrane region" description="Helical" evidence="6">
    <location>
        <begin position="267"/>
        <end position="289"/>
    </location>
</feature>
<evidence type="ECO:0000256" key="5">
    <source>
        <dbReference type="ARBA" id="ARBA00023136"/>
    </source>
</evidence>
<evidence type="ECO:0000256" key="3">
    <source>
        <dbReference type="ARBA" id="ARBA00022692"/>
    </source>
</evidence>
<keyword evidence="4 6" id="KW-1133">Transmembrane helix</keyword>
<feature type="transmembrane region" description="Helical" evidence="6">
    <location>
        <begin position="159"/>
        <end position="177"/>
    </location>
</feature>
<protein>
    <submittedName>
        <fullName evidence="7">Putative PurR-regulated permease PerM</fullName>
    </submittedName>
</protein>
<dbReference type="Proteomes" id="UP000517753">
    <property type="component" value="Unassembled WGS sequence"/>
</dbReference>
<evidence type="ECO:0000256" key="6">
    <source>
        <dbReference type="SAM" id="Phobius"/>
    </source>
</evidence>
<evidence type="ECO:0000313" key="8">
    <source>
        <dbReference type="Proteomes" id="UP000517753"/>
    </source>
</evidence>